<name>A0A451BP09_9GAMM</name>
<proteinExistence type="predicted"/>
<evidence type="ECO:0008006" key="2">
    <source>
        <dbReference type="Google" id="ProtNLM"/>
    </source>
</evidence>
<sequence length="141" mass="16232">MGRIREMIDVNGRNSWTLFDTGARNAYILPAVASVLTVHKARHPVRTALGGGVKVATEMAILEADLKGRPISTPTRWCWIILVWMRKEKKSRSSSARWQCNSGVLDFFLRRKNSICPIIQENSWNGKRSFHYREKRLLIHV</sequence>
<protein>
    <recommendedName>
        <fullName evidence="2">Aspartyl protease</fullName>
    </recommendedName>
</protein>
<dbReference type="AlphaFoldDB" id="A0A451BP09"/>
<dbReference type="EMBL" id="CAADHB010000078">
    <property type="protein sequence ID" value="VFK79995.1"/>
    <property type="molecule type" value="Genomic_DNA"/>
</dbReference>
<organism evidence="1">
    <name type="scientific">Candidatus Kentrum sp. SD</name>
    <dbReference type="NCBI Taxonomy" id="2126332"/>
    <lineage>
        <taxon>Bacteria</taxon>
        <taxon>Pseudomonadati</taxon>
        <taxon>Pseudomonadota</taxon>
        <taxon>Gammaproteobacteria</taxon>
        <taxon>Candidatus Kentrum</taxon>
    </lineage>
</organism>
<accession>A0A451BP09</accession>
<evidence type="ECO:0000313" key="1">
    <source>
        <dbReference type="EMBL" id="VFK79995.1"/>
    </source>
</evidence>
<gene>
    <name evidence="1" type="ORF">BECKSD772D_GA0070982_107810</name>
</gene>
<reference evidence="1" key="1">
    <citation type="submission" date="2019-02" db="EMBL/GenBank/DDBJ databases">
        <authorList>
            <person name="Gruber-Vodicka R. H."/>
            <person name="Seah K. B. B."/>
        </authorList>
    </citation>
    <scope>NUCLEOTIDE SEQUENCE</scope>
    <source>
        <strain evidence="1">BECK_S127</strain>
    </source>
</reference>